<evidence type="ECO:0000256" key="1">
    <source>
        <dbReference type="ARBA" id="ARBA00008136"/>
    </source>
</evidence>
<dbReference type="InterPro" id="IPR036590">
    <property type="entry name" value="SRAP-like"/>
</dbReference>
<dbReference type="AlphaFoldDB" id="A0A3D9DW08"/>
<comment type="similarity">
    <text evidence="1 8">Belongs to the SOS response-associated peptidase family.</text>
</comment>
<evidence type="ECO:0000256" key="4">
    <source>
        <dbReference type="ARBA" id="ARBA00022801"/>
    </source>
</evidence>
<evidence type="ECO:0000256" key="6">
    <source>
        <dbReference type="ARBA" id="ARBA00023125"/>
    </source>
</evidence>
<evidence type="ECO:0000256" key="3">
    <source>
        <dbReference type="ARBA" id="ARBA00022763"/>
    </source>
</evidence>
<keyword evidence="3" id="KW-0227">DNA damage</keyword>
<evidence type="ECO:0000256" key="5">
    <source>
        <dbReference type="ARBA" id="ARBA00023124"/>
    </source>
</evidence>
<keyword evidence="7" id="KW-0456">Lyase</keyword>
<evidence type="ECO:0000256" key="7">
    <source>
        <dbReference type="ARBA" id="ARBA00023239"/>
    </source>
</evidence>
<gene>
    <name evidence="9" type="ORF">C8D72_1690</name>
</gene>
<protein>
    <recommendedName>
        <fullName evidence="8">Abasic site processing protein</fullName>
        <ecNumber evidence="8">3.4.-.-</ecNumber>
    </recommendedName>
</protein>
<dbReference type="EMBL" id="QRDJ01000007">
    <property type="protein sequence ID" value="REC94861.1"/>
    <property type="molecule type" value="Genomic_DNA"/>
</dbReference>
<keyword evidence="6" id="KW-0238">DNA-binding</keyword>
<dbReference type="PANTHER" id="PTHR13604">
    <property type="entry name" value="DC12-RELATED"/>
    <property type="match status" value="1"/>
</dbReference>
<keyword evidence="2 8" id="KW-0645">Protease</keyword>
<dbReference type="GO" id="GO:0016829">
    <property type="term" value="F:lyase activity"/>
    <property type="evidence" value="ECO:0007669"/>
    <property type="project" value="UniProtKB-KW"/>
</dbReference>
<evidence type="ECO:0000256" key="2">
    <source>
        <dbReference type="ARBA" id="ARBA00022670"/>
    </source>
</evidence>
<organism evidence="9 10">
    <name type="scientific">Kushneria indalinina DSM 14324</name>
    <dbReference type="NCBI Taxonomy" id="1122140"/>
    <lineage>
        <taxon>Bacteria</taxon>
        <taxon>Pseudomonadati</taxon>
        <taxon>Pseudomonadota</taxon>
        <taxon>Gammaproteobacteria</taxon>
        <taxon>Oceanospirillales</taxon>
        <taxon>Halomonadaceae</taxon>
        <taxon>Kushneria</taxon>
    </lineage>
</organism>
<reference evidence="9 10" key="1">
    <citation type="submission" date="2018-07" db="EMBL/GenBank/DDBJ databases">
        <title>Genomic Encyclopedia of Type Strains, Phase IV (KMG-IV): sequencing the most valuable type-strain genomes for metagenomic binning, comparative biology and taxonomic classification.</title>
        <authorList>
            <person name="Goeker M."/>
        </authorList>
    </citation>
    <scope>NUCLEOTIDE SEQUENCE [LARGE SCALE GENOMIC DNA]</scope>
    <source>
        <strain evidence="9 10">DSM 14324</strain>
    </source>
</reference>
<dbReference type="Proteomes" id="UP000256334">
    <property type="component" value="Unassembled WGS sequence"/>
</dbReference>
<dbReference type="GO" id="GO:0003697">
    <property type="term" value="F:single-stranded DNA binding"/>
    <property type="evidence" value="ECO:0007669"/>
    <property type="project" value="InterPro"/>
</dbReference>
<dbReference type="EC" id="3.4.-.-" evidence="8"/>
<keyword evidence="4 8" id="KW-0378">Hydrolase</keyword>
<dbReference type="GO" id="GO:0008233">
    <property type="term" value="F:peptidase activity"/>
    <property type="evidence" value="ECO:0007669"/>
    <property type="project" value="UniProtKB-KW"/>
</dbReference>
<keyword evidence="10" id="KW-1185">Reference proteome</keyword>
<sequence length="226" mass="25611">MCGRYVLFTQRQKAARELSFGVRDRIEDAERPRYNVAPGTHVPVVLHREEAEEADEASFEHVWWGYHPHWAGEGAPTPINAKAEKVATSKYYAGAFSHHRCLVPADGWYEWLKTGNGKQPHFICREDRSLIWLAGIWSTRPDGEAGLAIITHDAQGAARDVHDRMPLVLGDDCLEDWLDPHMTERETIRQLIKPVPARMITHWAVSKDANRVGNDHAELVEPVNPA</sequence>
<dbReference type="PANTHER" id="PTHR13604:SF0">
    <property type="entry name" value="ABASIC SITE PROCESSING PROTEIN HMCES"/>
    <property type="match status" value="1"/>
</dbReference>
<evidence type="ECO:0000313" key="10">
    <source>
        <dbReference type="Proteomes" id="UP000256334"/>
    </source>
</evidence>
<evidence type="ECO:0000256" key="8">
    <source>
        <dbReference type="RuleBase" id="RU364100"/>
    </source>
</evidence>
<dbReference type="SUPFAM" id="SSF143081">
    <property type="entry name" value="BB1717-like"/>
    <property type="match status" value="1"/>
</dbReference>
<proteinExistence type="inferred from homology"/>
<dbReference type="GO" id="GO:0106300">
    <property type="term" value="P:protein-DNA covalent cross-linking repair"/>
    <property type="evidence" value="ECO:0007669"/>
    <property type="project" value="InterPro"/>
</dbReference>
<dbReference type="OrthoDB" id="6192129at2"/>
<dbReference type="RefSeq" id="WP_115853953.1">
    <property type="nucleotide sequence ID" value="NZ_QRDJ01000007.1"/>
</dbReference>
<comment type="caution">
    <text evidence="9">The sequence shown here is derived from an EMBL/GenBank/DDBJ whole genome shotgun (WGS) entry which is preliminary data.</text>
</comment>
<dbReference type="InterPro" id="IPR003738">
    <property type="entry name" value="SRAP"/>
</dbReference>
<evidence type="ECO:0000313" key="9">
    <source>
        <dbReference type="EMBL" id="REC94861.1"/>
    </source>
</evidence>
<name>A0A3D9DW08_9GAMM</name>
<accession>A0A3D9DW08</accession>
<dbReference type="Pfam" id="PF02586">
    <property type="entry name" value="SRAP"/>
    <property type="match status" value="1"/>
</dbReference>
<dbReference type="GO" id="GO:0006508">
    <property type="term" value="P:proteolysis"/>
    <property type="evidence" value="ECO:0007669"/>
    <property type="project" value="UniProtKB-KW"/>
</dbReference>
<dbReference type="Gene3D" id="3.90.1680.10">
    <property type="entry name" value="SOS response associated peptidase-like"/>
    <property type="match status" value="1"/>
</dbReference>
<keyword evidence="5" id="KW-0190">Covalent protein-DNA linkage</keyword>